<dbReference type="EMBL" id="SZYD01000018">
    <property type="protein sequence ID" value="KAD2805179.1"/>
    <property type="molecule type" value="Genomic_DNA"/>
</dbReference>
<feature type="region of interest" description="Disordered" evidence="1">
    <location>
        <begin position="22"/>
        <end position="45"/>
    </location>
</feature>
<name>A0A5N6LUD5_9ASTR</name>
<evidence type="ECO:0000313" key="3">
    <source>
        <dbReference type="Proteomes" id="UP000326396"/>
    </source>
</evidence>
<accession>A0A5N6LUD5</accession>
<comment type="caution">
    <text evidence="2">The sequence shown here is derived from an EMBL/GenBank/DDBJ whole genome shotgun (WGS) entry which is preliminary data.</text>
</comment>
<sequence>MYEGNSKSKCIFEILIRKKTWSKSHSGSLCSEESPRRPRLSKESDASGYFMAIPSRSIQRWSQALVTPYMDEKPYEKSEAPNHVVFSNEDTQGIVTDSVPMQELLDDQTKDVNRD</sequence>
<dbReference type="AlphaFoldDB" id="A0A5N6LUD5"/>
<keyword evidence="3" id="KW-1185">Reference proteome</keyword>
<organism evidence="2 3">
    <name type="scientific">Mikania micrantha</name>
    <name type="common">bitter vine</name>
    <dbReference type="NCBI Taxonomy" id="192012"/>
    <lineage>
        <taxon>Eukaryota</taxon>
        <taxon>Viridiplantae</taxon>
        <taxon>Streptophyta</taxon>
        <taxon>Embryophyta</taxon>
        <taxon>Tracheophyta</taxon>
        <taxon>Spermatophyta</taxon>
        <taxon>Magnoliopsida</taxon>
        <taxon>eudicotyledons</taxon>
        <taxon>Gunneridae</taxon>
        <taxon>Pentapetalae</taxon>
        <taxon>asterids</taxon>
        <taxon>campanulids</taxon>
        <taxon>Asterales</taxon>
        <taxon>Asteraceae</taxon>
        <taxon>Asteroideae</taxon>
        <taxon>Heliantheae alliance</taxon>
        <taxon>Eupatorieae</taxon>
        <taxon>Mikania</taxon>
    </lineage>
</organism>
<evidence type="ECO:0000313" key="2">
    <source>
        <dbReference type="EMBL" id="KAD2805179.1"/>
    </source>
</evidence>
<feature type="compositionally biased region" description="Basic and acidic residues" evidence="1">
    <location>
        <begin position="33"/>
        <end position="45"/>
    </location>
</feature>
<proteinExistence type="predicted"/>
<reference evidence="2 3" key="1">
    <citation type="submission" date="2019-05" db="EMBL/GenBank/DDBJ databases">
        <title>Mikania micrantha, genome provides insights into the molecular mechanism of rapid growth.</title>
        <authorList>
            <person name="Liu B."/>
        </authorList>
    </citation>
    <scope>NUCLEOTIDE SEQUENCE [LARGE SCALE GENOMIC DNA]</scope>
    <source>
        <strain evidence="2">NLD-2019</strain>
        <tissue evidence="2">Leaf</tissue>
    </source>
</reference>
<protein>
    <submittedName>
        <fullName evidence="2">Uncharacterized protein</fullName>
    </submittedName>
</protein>
<evidence type="ECO:0000256" key="1">
    <source>
        <dbReference type="SAM" id="MobiDB-lite"/>
    </source>
</evidence>
<dbReference type="Proteomes" id="UP000326396">
    <property type="component" value="Linkage Group LG8"/>
</dbReference>
<gene>
    <name evidence="2" type="ORF">E3N88_38556</name>
</gene>